<protein>
    <submittedName>
        <fullName evidence="3">DUF4142 domain-containing protein</fullName>
    </submittedName>
</protein>
<dbReference type="InterPro" id="IPR025419">
    <property type="entry name" value="DUF4142"/>
</dbReference>
<proteinExistence type="predicted"/>
<keyword evidence="4" id="KW-1185">Reference proteome</keyword>
<organism evidence="3 4">
    <name type="scientific">Luteimonas kalidii</name>
    <dbReference type="NCBI Taxonomy" id="3042025"/>
    <lineage>
        <taxon>Bacteria</taxon>
        <taxon>Pseudomonadati</taxon>
        <taxon>Pseudomonadota</taxon>
        <taxon>Gammaproteobacteria</taxon>
        <taxon>Lysobacterales</taxon>
        <taxon>Lysobacteraceae</taxon>
        <taxon>Luteimonas</taxon>
    </lineage>
</organism>
<accession>A0ABT6JZL5</accession>
<comment type="caution">
    <text evidence="3">The sequence shown here is derived from an EMBL/GenBank/DDBJ whole genome shotgun (WGS) entry which is preliminary data.</text>
</comment>
<dbReference type="InterPro" id="IPR012347">
    <property type="entry name" value="Ferritin-like"/>
</dbReference>
<dbReference type="PANTHER" id="PTHR38593:SF1">
    <property type="entry name" value="BLR2558 PROTEIN"/>
    <property type="match status" value="1"/>
</dbReference>
<evidence type="ECO:0000313" key="3">
    <source>
        <dbReference type="EMBL" id="MDH5835656.1"/>
    </source>
</evidence>
<gene>
    <name evidence="3" type="ORF">QFW81_17245</name>
</gene>
<dbReference type="Gene3D" id="1.20.1260.10">
    <property type="match status" value="1"/>
</dbReference>
<name>A0ABT6JZL5_9GAMM</name>
<dbReference type="Pfam" id="PF13628">
    <property type="entry name" value="DUF4142"/>
    <property type="match status" value="1"/>
</dbReference>
<dbReference type="EMBL" id="JARXRO010000020">
    <property type="protein sequence ID" value="MDH5835656.1"/>
    <property type="molecule type" value="Genomic_DNA"/>
</dbReference>
<dbReference type="Proteomes" id="UP001156873">
    <property type="component" value="Unassembled WGS sequence"/>
</dbReference>
<feature type="region of interest" description="Disordered" evidence="1">
    <location>
        <begin position="59"/>
        <end position="92"/>
    </location>
</feature>
<feature type="compositionally biased region" description="Low complexity" evidence="1">
    <location>
        <begin position="60"/>
        <end position="89"/>
    </location>
</feature>
<dbReference type="PANTHER" id="PTHR38593">
    <property type="entry name" value="BLR2558 PROTEIN"/>
    <property type="match status" value="1"/>
</dbReference>
<reference evidence="3 4" key="1">
    <citation type="submission" date="2023-04" db="EMBL/GenBank/DDBJ databases">
        <title>Luteimonas sp. M1R5S59.</title>
        <authorList>
            <person name="Sun J.-Q."/>
        </authorList>
    </citation>
    <scope>NUCLEOTIDE SEQUENCE [LARGE SCALE GENOMIC DNA]</scope>
    <source>
        <strain evidence="3 4">M1R5S59</strain>
    </source>
</reference>
<evidence type="ECO:0000313" key="4">
    <source>
        <dbReference type="Proteomes" id="UP001156873"/>
    </source>
</evidence>
<feature type="region of interest" description="Disordered" evidence="1">
    <location>
        <begin position="156"/>
        <end position="181"/>
    </location>
</feature>
<feature type="region of interest" description="Disordered" evidence="1">
    <location>
        <begin position="1"/>
        <end position="22"/>
    </location>
</feature>
<feature type="compositionally biased region" description="Polar residues" evidence="1">
    <location>
        <begin position="169"/>
        <end position="178"/>
    </location>
</feature>
<dbReference type="RefSeq" id="WP_280580448.1">
    <property type="nucleotide sequence ID" value="NZ_JARXRO010000020.1"/>
</dbReference>
<evidence type="ECO:0000259" key="2">
    <source>
        <dbReference type="Pfam" id="PF13628"/>
    </source>
</evidence>
<evidence type="ECO:0000256" key="1">
    <source>
        <dbReference type="SAM" id="MobiDB-lite"/>
    </source>
</evidence>
<feature type="domain" description="DUF4142" evidence="2">
    <location>
        <begin position="116"/>
        <end position="248"/>
    </location>
</feature>
<sequence length="252" mass="26302">MKLPAAASMSSTKTDPRSYQPFPPSYATESAIMTTHRNLSLTLLAIATLGLSACDGAGNASHTADDATASSQPAASPATPTDPTSSTAPEAGVPMDAAADAQAAMTTEGSPGEDEALGVLNAINEHEIAAGEQALEKGVEGPVADYARMMIEEHTRNREQTSALGADSGSPQARQQMQKGERQLATLGALDGDAYRQAYVEAMVAGHTEALASLDQRLIPAATSEDARAHLQTTREHVARHLELARELQRGE</sequence>